<dbReference type="AlphaFoldDB" id="A0A3M6YV27"/>
<gene>
    <name evidence="8" type="ORF">D0867_09534</name>
</gene>
<feature type="region of interest" description="Disordered" evidence="6">
    <location>
        <begin position="82"/>
        <end position="106"/>
    </location>
</feature>
<feature type="region of interest" description="Disordered" evidence="6">
    <location>
        <begin position="506"/>
        <end position="525"/>
    </location>
</feature>
<dbReference type="Pfam" id="PF00155">
    <property type="entry name" value="Aminotran_1_2"/>
    <property type="match status" value="1"/>
</dbReference>
<keyword evidence="5" id="KW-0663">Pyridoxal phosphate</keyword>
<dbReference type="SUPFAM" id="SSF53383">
    <property type="entry name" value="PLP-dependent transferases"/>
    <property type="match status" value="1"/>
</dbReference>
<feature type="region of interest" description="Disordered" evidence="6">
    <location>
        <begin position="1"/>
        <end position="40"/>
    </location>
</feature>
<evidence type="ECO:0000256" key="1">
    <source>
        <dbReference type="ARBA" id="ARBA00001933"/>
    </source>
</evidence>
<dbReference type="GO" id="GO:0030170">
    <property type="term" value="F:pyridoxal phosphate binding"/>
    <property type="evidence" value="ECO:0007669"/>
    <property type="project" value="InterPro"/>
</dbReference>
<protein>
    <recommendedName>
        <fullName evidence="7">Aminotransferase class I/classII large domain-containing protein</fullName>
    </recommendedName>
</protein>
<dbReference type="PANTHER" id="PTHR42790">
    <property type="entry name" value="AMINOTRANSFERASE"/>
    <property type="match status" value="1"/>
</dbReference>
<keyword evidence="3" id="KW-0032">Aminotransferase</keyword>
<organism evidence="8 9">
    <name type="scientific">Hortaea werneckii</name>
    <name type="common">Black yeast</name>
    <name type="synonym">Cladosporium werneckii</name>
    <dbReference type="NCBI Taxonomy" id="91943"/>
    <lineage>
        <taxon>Eukaryota</taxon>
        <taxon>Fungi</taxon>
        <taxon>Dikarya</taxon>
        <taxon>Ascomycota</taxon>
        <taxon>Pezizomycotina</taxon>
        <taxon>Dothideomycetes</taxon>
        <taxon>Dothideomycetidae</taxon>
        <taxon>Mycosphaerellales</taxon>
        <taxon>Teratosphaeriaceae</taxon>
        <taxon>Hortaea</taxon>
    </lineage>
</organism>
<dbReference type="GO" id="GO:1901605">
    <property type="term" value="P:alpha-amino acid metabolic process"/>
    <property type="evidence" value="ECO:0007669"/>
    <property type="project" value="TreeGrafter"/>
</dbReference>
<reference evidence="8 9" key="1">
    <citation type="journal article" date="2018" name="BMC Genomics">
        <title>Genomic evidence for intraspecific hybridization in a clonal and extremely halotolerant yeast.</title>
        <authorList>
            <person name="Gostincar C."/>
            <person name="Stajich J.E."/>
            <person name="Zupancic J."/>
            <person name="Zalar P."/>
            <person name="Gunde-Cimerman N."/>
        </authorList>
    </citation>
    <scope>NUCLEOTIDE SEQUENCE [LARGE SCALE GENOMIC DNA]</scope>
    <source>
        <strain evidence="8 9">EXF-6669</strain>
    </source>
</reference>
<accession>A0A3M6YV27</accession>
<dbReference type="PANTHER" id="PTHR42790:SF1">
    <property type="entry name" value="AROMATIC AMINO ACID AMINOTRANSFERASE, HYPOTHETICAL (EUROFUNG)"/>
    <property type="match status" value="1"/>
</dbReference>
<sequence>MQWNKAPGRAPPPPSDPQSYVADTRPEPKDLTHHLSRATKTRQASSIKQFYKYFQIPGIGQLAGGLPNNYYFPFDTLEAKVARPDRWQPTPNKPVDPSADGDPDELDGVKRRVAGLGMGAKGSPLNQPEDSITVPHTTQQKDPLKKIDLSTALQYGTAQGYPPLYYFIRQFTQQNLHPNCPYKGGPEVILTCGNTDGFSKVLQALTNEWSEEKDWIRDKEGLLVEEFAYMNAIQGAKPRGMNIAPVKMDDEGMIAEGKGGLRDVLENWDEKMGKRPHLMYTVTMGQNPTSGVLSLQRRREIYALCSQYDIIIVEDDPYWYLQFPTSTAVNTTTTSHPANQSFNPDISILANGEPRPEGWKSSGYAFLDSLVPSFISIDTDGRVIRLDTFSKTVAPGCRLGWISAQPALVERILRITETTTQQPSGFVQSLIAELVLGPDHEGLNDPLGAHPLKGGKGGLPTGQGWKADGWVRWLEGLRGNYERRMKLMCSTLDEGRHLIKSGRRNSLSTAINPSSSAAAEDEEDQDEEWAVIETTPLYSFDWPVGGMFIWLRINFESHPLYSLYKKTAQLPRLSRALWIFWTRKPHLVLVSPGSIFSPTDAIREQEGWKFFRLCFAAIDEEDLVPTSKRLARGVRDFWRIRDKGTIEGLLEEDEQGTMVEGGGGVEGENGLVQVIGPC</sequence>
<evidence type="ECO:0000259" key="7">
    <source>
        <dbReference type="Pfam" id="PF00155"/>
    </source>
</evidence>
<dbReference type="Gene3D" id="3.40.640.10">
    <property type="entry name" value="Type I PLP-dependent aspartate aminotransferase-like (Major domain)"/>
    <property type="match status" value="1"/>
</dbReference>
<feature type="domain" description="Aminotransferase class I/classII large" evidence="7">
    <location>
        <begin position="147"/>
        <end position="438"/>
    </location>
</feature>
<evidence type="ECO:0000256" key="5">
    <source>
        <dbReference type="ARBA" id="ARBA00022898"/>
    </source>
</evidence>
<feature type="compositionally biased region" description="Polar residues" evidence="6">
    <location>
        <begin position="124"/>
        <end position="141"/>
    </location>
</feature>
<proteinExistence type="inferred from homology"/>
<keyword evidence="4" id="KW-0808">Transferase</keyword>
<dbReference type="EMBL" id="QWIL01001161">
    <property type="protein sequence ID" value="RMY06905.1"/>
    <property type="molecule type" value="Genomic_DNA"/>
</dbReference>
<dbReference type="GO" id="GO:0008483">
    <property type="term" value="F:transaminase activity"/>
    <property type="evidence" value="ECO:0007669"/>
    <property type="project" value="UniProtKB-KW"/>
</dbReference>
<dbReference type="InterPro" id="IPR015421">
    <property type="entry name" value="PyrdxlP-dep_Trfase_major"/>
</dbReference>
<evidence type="ECO:0000256" key="4">
    <source>
        <dbReference type="ARBA" id="ARBA00022679"/>
    </source>
</evidence>
<comment type="similarity">
    <text evidence="2">Belongs to the class-I pyridoxal-phosphate-dependent aminotransferase family.</text>
</comment>
<dbReference type="InterPro" id="IPR004839">
    <property type="entry name" value="Aminotransferase_I/II_large"/>
</dbReference>
<dbReference type="OrthoDB" id="691673at2759"/>
<name>A0A3M6YV27_HORWE</name>
<comment type="caution">
    <text evidence="8">The sequence shown here is derived from an EMBL/GenBank/DDBJ whole genome shotgun (WGS) entry which is preliminary data.</text>
</comment>
<evidence type="ECO:0000256" key="3">
    <source>
        <dbReference type="ARBA" id="ARBA00022576"/>
    </source>
</evidence>
<evidence type="ECO:0000313" key="9">
    <source>
        <dbReference type="Proteomes" id="UP000271337"/>
    </source>
</evidence>
<evidence type="ECO:0000256" key="2">
    <source>
        <dbReference type="ARBA" id="ARBA00007441"/>
    </source>
</evidence>
<comment type="cofactor">
    <cofactor evidence="1">
        <name>pyridoxal 5'-phosphate</name>
        <dbReference type="ChEBI" id="CHEBI:597326"/>
    </cofactor>
</comment>
<dbReference type="InterPro" id="IPR050859">
    <property type="entry name" value="Class-I_PLP-dep_aminotransf"/>
</dbReference>
<dbReference type="Proteomes" id="UP000271337">
    <property type="component" value="Unassembled WGS sequence"/>
</dbReference>
<evidence type="ECO:0000256" key="6">
    <source>
        <dbReference type="SAM" id="MobiDB-lite"/>
    </source>
</evidence>
<feature type="compositionally biased region" description="Basic and acidic residues" evidence="6">
    <location>
        <begin position="24"/>
        <end position="33"/>
    </location>
</feature>
<dbReference type="CDD" id="cd00609">
    <property type="entry name" value="AAT_like"/>
    <property type="match status" value="1"/>
</dbReference>
<feature type="region of interest" description="Disordered" evidence="6">
    <location>
        <begin position="118"/>
        <end position="141"/>
    </location>
</feature>
<dbReference type="InterPro" id="IPR015424">
    <property type="entry name" value="PyrdxlP-dep_Trfase"/>
</dbReference>
<evidence type="ECO:0000313" key="8">
    <source>
        <dbReference type="EMBL" id="RMY06905.1"/>
    </source>
</evidence>